<organism evidence="3 4">
    <name type="scientific">Alkaliphilus flagellatus</name>
    <dbReference type="NCBI Taxonomy" id="2841507"/>
    <lineage>
        <taxon>Bacteria</taxon>
        <taxon>Bacillati</taxon>
        <taxon>Bacillota</taxon>
        <taxon>Clostridia</taxon>
        <taxon>Peptostreptococcales</taxon>
        <taxon>Natronincolaceae</taxon>
        <taxon>Alkaliphilus</taxon>
    </lineage>
</organism>
<gene>
    <name evidence="3" type="ORF">KQI88_00720</name>
</gene>
<dbReference type="PANTHER" id="PTHR34978:SF3">
    <property type="entry name" value="SLR0241 PROTEIN"/>
    <property type="match status" value="1"/>
</dbReference>
<feature type="transmembrane region" description="Helical" evidence="1">
    <location>
        <begin position="124"/>
        <end position="141"/>
    </location>
</feature>
<keyword evidence="1" id="KW-0472">Membrane</keyword>
<dbReference type="PANTHER" id="PTHR34978">
    <property type="entry name" value="POSSIBLE SENSOR-TRANSDUCER PROTEIN BLAR"/>
    <property type="match status" value="1"/>
</dbReference>
<protein>
    <submittedName>
        <fullName evidence="3">M56 family metallopeptidase</fullName>
    </submittedName>
</protein>
<dbReference type="RefSeq" id="WP_216414452.1">
    <property type="nucleotide sequence ID" value="NZ_JAHLQK010000001.1"/>
</dbReference>
<evidence type="ECO:0000313" key="3">
    <source>
        <dbReference type="EMBL" id="MBU5674937.1"/>
    </source>
</evidence>
<comment type="caution">
    <text evidence="3">The sequence shown here is derived from an EMBL/GenBank/DDBJ whole genome shotgun (WGS) entry which is preliminary data.</text>
</comment>
<evidence type="ECO:0000259" key="2">
    <source>
        <dbReference type="Pfam" id="PF05569"/>
    </source>
</evidence>
<dbReference type="EMBL" id="JAHLQK010000001">
    <property type="protein sequence ID" value="MBU5674937.1"/>
    <property type="molecule type" value="Genomic_DNA"/>
</dbReference>
<dbReference type="Proteomes" id="UP000779508">
    <property type="component" value="Unassembled WGS sequence"/>
</dbReference>
<keyword evidence="1" id="KW-1133">Transmembrane helix</keyword>
<reference evidence="3 4" key="1">
    <citation type="submission" date="2021-06" db="EMBL/GenBank/DDBJ databases">
        <authorList>
            <person name="Sun Q."/>
            <person name="Li D."/>
        </authorList>
    </citation>
    <scope>NUCLEOTIDE SEQUENCE [LARGE SCALE GENOMIC DNA]</scope>
    <source>
        <strain evidence="3 4">MSJ-5</strain>
    </source>
</reference>
<evidence type="ECO:0000313" key="4">
    <source>
        <dbReference type="Proteomes" id="UP000779508"/>
    </source>
</evidence>
<keyword evidence="4" id="KW-1185">Reference proteome</keyword>
<feature type="transmembrane region" description="Helical" evidence="1">
    <location>
        <begin position="232"/>
        <end position="253"/>
    </location>
</feature>
<dbReference type="InterPro" id="IPR008756">
    <property type="entry name" value="Peptidase_M56"/>
</dbReference>
<sequence>MMLENIFLSIFNMSITATIVALFVIVIRLILNKKLSKTFSYILWVVVLIRLIIPFSYYSKFSIFNISSVPSQIIKINKDSGGIQYISNGIEVLENPTINSLLPAPNPTASIDPVQVVTFVGSRIWFIIAISMLLLLVIAYIRTSSKLKTAIINKDKTIIDITEKCSKRLNFKRKIKIYTSEIVQSPVVFGLVRPKIIMPKLMLDTYDKETLSYIITHEIVHIKRFDYIIKPIMIIVLSIHWFNPIIWISFILASMDMEFACDEKVIKTWEDDIRSEYATSLINTAAIQNGIFGGGILAFGQSNINKRVSGIMKYKKPTLFLSGLAITILLITMIFTLTNRPPDILYENDEYGFSLTIPKSISDDINIIENSDVIYFTSKDVEEMFPEEVLGVIGRIEIYYKKNSTKEDLKELEEIYNLKYLGENDKYYFGWAIATDVQVPPEAPNQLKDKYRNLEEKFRDVIKTFKINKVNGLNNSKKLSGKHPIEPPPIIIIDETNPHTIGNYAILKTSWNGTMYDRLSFYQAAWNSEPTLLTGLHRPKPGEKFKIDFGDYLPDEVSVKMAYLTDSFNESLLPIVDIPVSNVEGIYEFINPSASKDSTVPTSGRVFSITATWDENICEYVFATDGKFDNWNE</sequence>
<proteinExistence type="predicted"/>
<dbReference type="InterPro" id="IPR052173">
    <property type="entry name" value="Beta-lactam_resp_regulator"/>
</dbReference>
<evidence type="ECO:0000256" key="1">
    <source>
        <dbReference type="SAM" id="Phobius"/>
    </source>
</evidence>
<keyword evidence="1" id="KW-0812">Transmembrane</keyword>
<name>A0ABS6FXI0_9FIRM</name>
<accession>A0ABS6FXI0</accession>
<dbReference type="CDD" id="cd07341">
    <property type="entry name" value="M56_BlaR1_MecR1_like"/>
    <property type="match status" value="1"/>
</dbReference>
<feature type="transmembrane region" description="Helical" evidence="1">
    <location>
        <begin position="277"/>
        <end position="299"/>
    </location>
</feature>
<feature type="transmembrane region" description="Helical" evidence="1">
    <location>
        <begin position="6"/>
        <end position="31"/>
    </location>
</feature>
<feature type="transmembrane region" description="Helical" evidence="1">
    <location>
        <begin position="319"/>
        <end position="338"/>
    </location>
</feature>
<dbReference type="Pfam" id="PF05569">
    <property type="entry name" value="Peptidase_M56"/>
    <property type="match status" value="1"/>
</dbReference>
<feature type="transmembrane region" description="Helical" evidence="1">
    <location>
        <begin position="38"/>
        <end position="58"/>
    </location>
</feature>
<feature type="domain" description="Peptidase M56" evidence="2">
    <location>
        <begin position="10"/>
        <end position="309"/>
    </location>
</feature>